<proteinExistence type="predicted"/>
<gene>
    <name evidence="1" type="ORF">HDE68_002639</name>
</gene>
<evidence type="ECO:0000313" key="2">
    <source>
        <dbReference type="Proteomes" id="UP000537204"/>
    </source>
</evidence>
<accession>A0A7W8ZMI2</accession>
<protein>
    <submittedName>
        <fullName evidence="1">Uncharacterized protein</fullName>
    </submittedName>
</protein>
<dbReference type="RefSeq" id="WP_183882557.1">
    <property type="nucleotide sequence ID" value="NZ_JACHCE010000003.1"/>
</dbReference>
<dbReference type="Proteomes" id="UP000537204">
    <property type="component" value="Unassembled WGS sequence"/>
</dbReference>
<comment type="caution">
    <text evidence="1">The sequence shown here is derived from an EMBL/GenBank/DDBJ whole genome shotgun (WGS) entry which is preliminary data.</text>
</comment>
<name>A0A7W8ZMI2_9SPHI</name>
<dbReference type="CDD" id="cd22641">
    <property type="entry name" value="C24-like"/>
    <property type="match status" value="1"/>
</dbReference>
<evidence type="ECO:0000313" key="1">
    <source>
        <dbReference type="EMBL" id="MBB5636738.1"/>
    </source>
</evidence>
<reference evidence="1 2" key="1">
    <citation type="submission" date="2020-08" db="EMBL/GenBank/DDBJ databases">
        <title>Genomic Encyclopedia of Type Strains, Phase IV (KMG-V): Genome sequencing to study the core and pangenomes of soil and plant-associated prokaryotes.</title>
        <authorList>
            <person name="Whitman W."/>
        </authorList>
    </citation>
    <scope>NUCLEOTIDE SEQUENCE [LARGE SCALE GENOMIC DNA]</scope>
    <source>
        <strain evidence="1 2">S3M1</strain>
    </source>
</reference>
<organism evidence="1 2">
    <name type="scientific">Pedobacter cryoconitis</name>
    <dbReference type="NCBI Taxonomy" id="188932"/>
    <lineage>
        <taxon>Bacteria</taxon>
        <taxon>Pseudomonadati</taxon>
        <taxon>Bacteroidota</taxon>
        <taxon>Sphingobacteriia</taxon>
        <taxon>Sphingobacteriales</taxon>
        <taxon>Sphingobacteriaceae</taxon>
        <taxon>Pedobacter</taxon>
    </lineage>
</organism>
<dbReference type="EMBL" id="JACHCE010000003">
    <property type="protein sequence ID" value="MBB5636738.1"/>
    <property type="molecule type" value="Genomic_DNA"/>
</dbReference>
<dbReference type="AlphaFoldDB" id="A0A7W8ZMI2"/>
<sequence>MNNIDFQQTGGFPLETDTLNFMQTSYASLQSITALGGSNYILSGCITSGSTVTDGYVVLGGELLPFRGGLLQSNIVIREDTQARPFENGQNRNVFFTRYAQFGTGTGAVVWASLPRLMDLQTVTTEIANKALTVDLTALRNEVETLKKIAAPFSLGGGMVLFKKPFVEIPVGWSEVKEWRGRLPMGWNPDDFNFNTVGLNGGAKTHTLNESQLPILSNNRAGLQRQSNWGESVTISKVDSINSGTEPDLINHVGWPGSAAEINHLNPYRIVMFIEYTGG</sequence>